<dbReference type="GO" id="GO:0016020">
    <property type="term" value="C:membrane"/>
    <property type="evidence" value="ECO:0007669"/>
    <property type="project" value="UniProtKB-SubCell"/>
</dbReference>
<evidence type="ECO:0000256" key="9">
    <source>
        <dbReference type="SAM" id="Phobius"/>
    </source>
</evidence>
<keyword evidence="2" id="KW-0433">Leucine-rich repeat</keyword>
<feature type="binding site" evidence="8">
    <location>
        <position position="306"/>
    </location>
    <ligand>
        <name>ATP</name>
        <dbReference type="ChEBI" id="CHEBI:30616"/>
    </ligand>
</feature>
<dbReference type="Proteomes" id="UP000634136">
    <property type="component" value="Unassembled WGS sequence"/>
</dbReference>
<evidence type="ECO:0000313" key="12">
    <source>
        <dbReference type="EMBL" id="KAF7842621.1"/>
    </source>
</evidence>
<dbReference type="FunFam" id="3.30.200.20:FF:000015">
    <property type="entry name" value="Somatic embryogenesis receptor kinase 1"/>
    <property type="match status" value="1"/>
</dbReference>
<feature type="signal peptide" evidence="10">
    <location>
        <begin position="1"/>
        <end position="20"/>
    </location>
</feature>
<dbReference type="InterPro" id="IPR001611">
    <property type="entry name" value="Leu-rich_rpt"/>
</dbReference>
<dbReference type="Gene3D" id="3.30.200.20">
    <property type="entry name" value="Phosphorylase Kinase, domain 1"/>
    <property type="match status" value="1"/>
</dbReference>
<dbReference type="PROSITE" id="PS00107">
    <property type="entry name" value="PROTEIN_KINASE_ATP"/>
    <property type="match status" value="1"/>
</dbReference>
<protein>
    <submittedName>
        <fullName evidence="12">BRASSINOSTEROID INSENSITIVE 1-associated receptor kinase 1</fullName>
    </submittedName>
</protein>
<dbReference type="Pfam" id="PF00560">
    <property type="entry name" value="LRR_1"/>
    <property type="match status" value="3"/>
</dbReference>
<evidence type="ECO:0000313" key="13">
    <source>
        <dbReference type="Proteomes" id="UP000634136"/>
    </source>
</evidence>
<dbReference type="InterPro" id="IPR000719">
    <property type="entry name" value="Prot_kinase_dom"/>
</dbReference>
<gene>
    <name evidence="12" type="ORF">G2W53_004919</name>
</gene>
<evidence type="ECO:0000256" key="8">
    <source>
        <dbReference type="PROSITE-ProRule" id="PRU10141"/>
    </source>
</evidence>
<dbReference type="PROSITE" id="PS50011">
    <property type="entry name" value="PROTEIN_KINASE_DOM"/>
    <property type="match status" value="1"/>
</dbReference>
<dbReference type="InterPro" id="IPR032675">
    <property type="entry name" value="LRR_dom_sf"/>
</dbReference>
<evidence type="ECO:0000256" key="6">
    <source>
        <dbReference type="ARBA" id="ARBA00022989"/>
    </source>
</evidence>
<keyword evidence="12" id="KW-0808">Transferase</keyword>
<keyword evidence="3 9" id="KW-0812">Transmembrane</keyword>
<dbReference type="SUPFAM" id="SSF52058">
    <property type="entry name" value="L domain-like"/>
    <property type="match status" value="1"/>
</dbReference>
<dbReference type="AlphaFoldDB" id="A0A835CGX0"/>
<feature type="chain" id="PRO_5033032866" evidence="10">
    <location>
        <begin position="21"/>
        <end position="387"/>
    </location>
</feature>
<dbReference type="GO" id="GO:0004672">
    <property type="term" value="F:protein kinase activity"/>
    <property type="evidence" value="ECO:0007669"/>
    <property type="project" value="InterPro"/>
</dbReference>
<feature type="domain" description="Protein kinase" evidence="11">
    <location>
        <begin position="278"/>
        <end position="387"/>
    </location>
</feature>
<evidence type="ECO:0000256" key="7">
    <source>
        <dbReference type="ARBA" id="ARBA00023136"/>
    </source>
</evidence>
<organism evidence="12 13">
    <name type="scientific">Senna tora</name>
    <dbReference type="NCBI Taxonomy" id="362788"/>
    <lineage>
        <taxon>Eukaryota</taxon>
        <taxon>Viridiplantae</taxon>
        <taxon>Streptophyta</taxon>
        <taxon>Embryophyta</taxon>
        <taxon>Tracheophyta</taxon>
        <taxon>Spermatophyta</taxon>
        <taxon>Magnoliopsida</taxon>
        <taxon>eudicotyledons</taxon>
        <taxon>Gunneridae</taxon>
        <taxon>Pentapetalae</taxon>
        <taxon>rosids</taxon>
        <taxon>fabids</taxon>
        <taxon>Fabales</taxon>
        <taxon>Fabaceae</taxon>
        <taxon>Caesalpinioideae</taxon>
        <taxon>Cassia clade</taxon>
        <taxon>Senna</taxon>
    </lineage>
</organism>
<dbReference type="InterPro" id="IPR017441">
    <property type="entry name" value="Protein_kinase_ATP_BS"/>
</dbReference>
<dbReference type="PANTHER" id="PTHR47988">
    <property type="entry name" value="SOMATIC EMBRYOGENESIS RECEPTOR KINASE 1"/>
    <property type="match status" value="1"/>
</dbReference>
<keyword evidence="12" id="KW-0418">Kinase</keyword>
<keyword evidence="8" id="KW-0547">Nucleotide-binding</keyword>
<evidence type="ECO:0000256" key="3">
    <source>
        <dbReference type="ARBA" id="ARBA00022692"/>
    </source>
</evidence>
<keyword evidence="13" id="KW-1185">Reference proteome</keyword>
<evidence type="ECO:0000256" key="2">
    <source>
        <dbReference type="ARBA" id="ARBA00022614"/>
    </source>
</evidence>
<evidence type="ECO:0000256" key="4">
    <source>
        <dbReference type="ARBA" id="ARBA00022729"/>
    </source>
</evidence>
<dbReference type="InterPro" id="IPR011009">
    <property type="entry name" value="Kinase-like_dom_sf"/>
</dbReference>
<keyword evidence="6 9" id="KW-1133">Transmembrane helix</keyword>
<comment type="caution">
    <text evidence="12">The sequence shown here is derived from an EMBL/GenBank/DDBJ whole genome shotgun (WGS) entry which is preliminary data.</text>
</comment>
<dbReference type="PROSITE" id="PS51450">
    <property type="entry name" value="LRR"/>
    <property type="match status" value="1"/>
</dbReference>
<dbReference type="Pfam" id="PF07714">
    <property type="entry name" value="PK_Tyr_Ser-Thr"/>
    <property type="match status" value="1"/>
</dbReference>
<sequence>MASFLLWGFLVFDSLLKVSGNSDVDALIALKNNMADPKNCFQSWDSTHTNSCSWFHVTCNSNNRVTRVDIQDSNLSGQLVPELGQLSNLQYLEVYDSNISGKIPDELGNLTNLVSLDLYLNRLSGPIPDTLETLNIYAFSRRLNNNSLSGNIPMSLTTVASLQVLDLSNNQLRGDIPANGSFSLFSSSSFLNNPGLVPLPISPAQPARSSKRTTLAIAGGVLAAVILLLGVLAIKLAYWRRRKLQAHFVDVPDEDIEINLGQLKQFSLNELRFATDNFNERAIVGRGGFGKVYEGRLSDGSLVAIKRLIKQEHMQCEVHQFLTEVQMISMAMHRNLLRLCGLCITPSERLLVYPFMVNRSVAWCLRGAFPPLFAYIYIYIYIYILVV</sequence>
<accession>A0A835CGX0</accession>
<dbReference type="Pfam" id="PF08263">
    <property type="entry name" value="LRRNT_2"/>
    <property type="match status" value="1"/>
</dbReference>
<dbReference type="Gene3D" id="3.80.10.10">
    <property type="entry name" value="Ribonuclease Inhibitor"/>
    <property type="match status" value="1"/>
</dbReference>
<evidence type="ECO:0000256" key="10">
    <source>
        <dbReference type="SAM" id="SignalP"/>
    </source>
</evidence>
<evidence type="ECO:0000256" key="1">
    <source>
        <dbReference type="ARBA" id="ARBA00004370"/>
    </source>
</evidence>
<keyword evidence="5" id="KW-0677">Repeat</keyword>
<dbReference type="InterPro" id="IPR013210">
    <property type="entry name" value="LRR_N_plant-typ"/>
</dbReference>
<name>A0A835CGX0_9FABA</name>
<evidence type="ECO:0000256" key="5">
    <source>
        <dbReference type="ARBA" id="ARBA00022737"/>
    </source>
</evidence>
<keyword evidence="8" id="KW-0067">ATP-binding</keyword>
<dbReference type="SUPFAM" id="SSF56112">
    <property type="entry name" value="Protein kinase-like (PK-like)"/>
    <property type="match status" value="1"/>
</dbReference>
<dbReference type="EMBL" id="JAAIUW010000002">
    <property type="protein sequence ID" value="KAF7842621.1"/>
    <property type="molecule type" value="Genomic_DNA"/>
</dbReference>
<dbReference type="OrthoDB" id="1394818at2759"/>
<keyword evidence="7 9" id="KW-0472">Membrane</keyword>
<reference evidence="12" key="1">
    <citation type="submission" date="2020-09" db="EMBL/GenBank/DDBJ databases">
        <title>Genome-Enabled Discovery of Anthraquinone Biosynthesis in Senna tora.</title>
        <authorList>
            <person name="Kang S.-H."/>
            <person name="Pandey R.P."/>
            <person name="Lee C.-M."/>
            <person name="Sim J.-S."/>
            <person name="Jeong J.-T."/>
            <person name="Choi B.-S."/>
            <person name="Jung M."/>
            <person name="Ginzburg D."/>
            <person name="Zhao K."/>
            <person name="Won S.Y."/>
            <person name="Oh T.-J."/>
            <person name="Yu Y."/>
            <person name="Kim N.-H."/>
            <person name="Lee O.R."/>
            <person name="Lee T.-H."/>
            <person name="Bashyal P."/>
            <person name="Kim T.-S."/>
            <person name="Lee W.-H."/>
            <person name="Kawkins C."/>
            <person name="Kim C.-K."/>
            <person name="Kim J.S."/>
            <person name="Ahn B.O."/>
            <person name="Rhee S.Y."/>
            <person name="Sohng J.K."/>
        </authorList>
    </citation>
    <scope>NUCLEOTIDE SEQUENCE</scope>
    <source>
        <tissue evidence="12">Leaf</tissue>
    </source>
</reference>
<feature type="transmembrane region" description="Helical" evidence="9">
    <location>
        <begin position="215"/>
        <end position="238"/>
    </location>
</feature>
<comment type="subcellular location">
    <subcellularLocation>
        <location evidence="1">Membrane</location>
    </subcellularLocation>
</comment>
<proteinExistence type="predicted"/>
<dbReference type="InterPro" id="IPR001245">
    <property type="entry name" value="Ser-Thr/Tyr_kinase_cat_dom"/>
</dbReference>
<dbReference type="GO" id="GO:0005524">
    <property type="term" value="F:ATP binding"/>
    <property type="evidence" value="ECO:0007669"/>
    <property type="project" value="UniProtKB-UniRule"/>
</dbReference>
<feature type="transmembrane region" description="Helical" evidence="9">
    <location>
        <begin position="368"/>
        <end position="386"/>
    </location>
</feature>
<evidence type="ECO:0000259" key="11">
    <source>
        <dbReference type="PROSITE" id="PS50011"/>
    </source>
</evidence>
<dbReference type="FunFam" id="3.80.10.10:FF:000024">
    <property type="entry name" value="Somatic embryogenesis receptor kinase 1"/>
    <property type="match status" value="1"/>
</dbReference>
<keyword evidence="12" id="KW-0675">Receptor</keyword>
<keyword evidence="4 10" id="KW-0732">Signal</keyword>